<accession>A0A0R2SEM5</accession>
<sequence>MPGSEVADQVESSGVRVAIIMGSKSDLETMRAATTPLSELGVEFELKIVSAHRTPARLFEFATQAHTRGIDVIIAGAGGAAHLAGMAAAMTHLPVIAVPVSSKQLKGMDSLLSMVQMPKGVAVACQAIGEAGAYNAGLMAAQILALKDTGLSQRLIAWRKAQTDSIPVDV</sequence>
<evidence type="ECO:0000313" key="8">
    <source>
        <dbReference type="Proteomes" id="UP000051934"/>
    </source>
</evidence>
<feature type="domain" description="PurE" evidence="6">
    <location>
        <begin position="15"/>
        <end position="166"/>
    </location>
</feature>
<evidence type="ECO:0000313" key="7">
    <source>
        <dbReference type="EMBL" id="KRO73206.1"/>
    </source>
</evidence>
<evidence type="ECO:0000256" key="3">
    <source>
        <dbReference type="HAMAP-Rule" id="MF_01929"/>
    </source>
</evidence>
<dbReference type="Pfam" id="PF00731">
    <property type="entry name" value="AIRC"/>
    <property type="match status" value="1"/>
</dbReference>
<dbReference type="EMBL" id="LIBB01000019">
    <property type="protein sequence ID" value="KRO73206.1"/>
    <property type="molecule type" value="Genomic_DNA"/>
</dbReference>
<dbReference type="UniPathway" id="UPA00074">
    <property type="reaction ID" value="UER00943"/>
</dbReference>
<keyword evidence="1 3" id="KW-0658">Purine biosynthesis</keyword>
<dbReference type="EC" id="5.4.99.18" evidence="3 4"/>
<evidence type="ECO:0000259" key="6">
    <source>
        <dbReference type="SMART" id="SM01001"/>
    </source>
</evidence>
<feature type="binding site" evidence="3 5">
    <location>
        <position position="26"/>
    </location>
    <ligand>
        <name>substrate</name>
    </ligand>
</feature>
<dbReference type="GO" id="GO:0006189">
    <property type="term" value="P:'de novo' IMP biosynthetic process"/>
    <property type="evidence" value="ECO:0007669"/>
    <property type="project" value="UniProtKB-UniRule"/>
</dbReference>
<dbReference type="Proteomes" id="UP000051934">
    <property type="component" value="Unassembled WGS sequence"/>
</dbReference>
<dbReference type="PANTHER" id="PTHR23046:SF2">
    <property type="entry name" value="PHOSPHORIBOSYLAMINOIMIDAZOLE CARBOXYLASE"/>
    <property type="match status" value="1"/>
</dbReference>
<feature type="binding site" evidence="3 5">
    <location>
        <position position="53"/>
    </location>
    <ligand>
        <name>substrate</name>
    </ligand>
</feature>
<dbReference type="PANTHER" id="PTHR23046">
    <property type="entry name" value="PHOSPHORIBOSYLAMINOIMIDAZOLE CARBOXYLASE CATALYTIC SUBUNIT"/>
    <property type="match status" value="1"/>
</dbReference>
<name>A0A0R2SEM5_9GAMM</name>
<evidence type="ECO:0000256" key="5">
    <source>
        <dbReference type="PIRSR" id="PIRSR001338-1"/>
    </source>
</evidence>
<organism evidence="7 8">
    <name type="scientific">OM182 bacterium BACL3 MAG-120507-bin80</name>
    <dbReference type="NCBI Taxonomy" id="1655577"/>
    <lineage>
        <taxon>Bacteria</taxon>
        <taxon>Pseudomonadati</taxon>
        <taxon>Pseudomonadota</taxon>
        <taxon>Gammaproteobacteria</taxon>
        <taxon>OMG group</taxon>
        <taxon>OM182 clade</taxon>
    </lineage>
</organism>
<feature type="binding site" evidence="3 5">
    <location>
        <position position="23"/>
    </location>
    <ligand>
        <name>substrate</name>
    </ligand>
</feature>
<gene>
    <name evidence="3 7" type="primary">purE</name>
    <name evidence="7" type="ORF">ABR69_06540</name>
</gene>
<dbReference type="InterPro" id="IPR000031">
    <property type="entry name" value="PurE_dom"/>
</dbReference>
<dbReference type="SMART" id="SM01001">
    <property type="entry name" value="AIRC"/>
    <property type="match status" value="1"/>
</dbReference>
<dbReference type="HAMAP" id="MF_01929">
    <property type="entry name" value="PurE_classI"/>
    <property type="match status" value="1"/>
</dbReference>
<protein>
    <recommendedName>
        <fullName evidence="3 4">N5-carboxyaminoimidazole ribonucleotide mutase</fullName>
        <shortName evidence="3 4">N5-CAIR mutase</shortName>
        <ecNumber evidence="3 4">5.4.99.18</ecNumber>
    </recommendedName>
    <alternativeName>
        <fullName evidence="3">5-(carboxyamino)imidazole ribonucleotide mutase</fullName>
    </alternativeName>
</protein>
<dbReference type="GO" id="GO:0034023">
    <property type="term" value="F:5-(carboxyamino)imidazole ribonucleotide mutase activity"/>
    <property type="evidence" value="ECO:0007669"/>
    <property type="project" value="UniProtKB-UniRule"/>
</dbReference>
<dbReference type="Gene3D" id="3.40.50.1970">
    <property type="match status" value="1"/>
</dbReference>
<evidence type="ECO:0000256" key="2">
    <source>
        <dbReference type="ARBA" id="ARBA00023235"/>
    </source>
</evidence>
<dbReference type="NCBIfam" id="TIGR01162">
    <property type="entry name" value="purE"/>
    <property type="match status" value="1"/>
</dbReference>
<dbReference type="InterPro" id="IPR033747">
    <property type="entry name" value="PurE_ClassI"/>
</dbReference>
<dbReference type="PIRSF" id="PIRSF001338">
    <property type="entry name" value="AIR_carboxylase"/>
    <property type="match status" value="1"/>
</dbReference>
<evidence type="ECO:0000256" key="4">
    <source>
        <dbReference type="PIRNR" id="PIRNR001338"/>
    </source>
</evidence>
<dbReference type="SUPFAM" id="SSF52255">
    <property type="entry name" value="N5-CAIR mutase (phosphoribosylaminoimidazole carboxylase, PurE)"/>
    <property type="match status" value="1"/>
</dbReference>
<reference evidence="7 8" key="1">
    <citation type="submission" date="2015-10" db="EMBL/GenBank/DDBJ databases">
        <title>Metagenome-Assembled Genomes uncover a global brackish microbiome.</title>
        <authorList>
            <person name="Hugerth L.W."/>
            <person name="Larsson J."/>
            <person name="Alneberg J."/>
            <person name="Lindh M.V."/>
            <person name="Legrand C."/>
            <person name="Pinhassi J."/>
            <person name="Andersson A.F."/>
        </authorList>
    </citation>
    <scope>NUCLEOTIDE SEQUENCE [LARGE SCALE GENOMIC DNA]</scope>
    <source>
        <strain evidence="7">BACL4 MAG-120507-bin80</strain>
    </source>
</reference>
<dbReference type="InterPro" id="IPR024694">
    <property type="entry name" value="PurE_prokaryotes"/>
</dbReference>
<keyword evidence="2 3" id="KW-0413">Isomerase</keyword>
<evidence type="ECO:0000256" key="1">
    <source>
        <dbReference type="ARBA" id="ARBA00022755"/>
    </source>
</evidence>
<comment type="similarity">
    <text evidence="3">Belongs to the AIR carboxylase family. Class I subfamily.</text>
</comment>
<comment type="catalytic activity">
    <reaction evidence="3 4">
        <text>5-carboxyamino-1-(5-phospho-D-ribosyl)imidazole + H(+) = 5-amino-1-(5-phospho-D-ribosyl)imidazole-4-carboxylate</text>
        <dbReference type="Rhea" id="RHEA:13193"/>
        <dbReference type="ChEBI" id="CHEBI:15378"/>
        <dbReference type="ChEBI" id="CHEBI:58730"/>
        <dbReference type="ChEBI" id="CHEBI:77657"/>
        <dbReference type="EC" id="5.4.99.18"/>
    </reaction>
</comment>
<comment type="caution">
    <text evidence="7">The sequence shown here is derived from an EMBL/GenBank/DDBJ whole genome shotgun (WGS) entry which is preliminary data.</text>
</comment>
<proteinExistence type="inferred from homology"/>
<comment type="pathway">
    <text evidence="3 4">Purine metabolism; IMP biosynthesis via de novo pathway; 5-amino-1-(5-phospho-D-ribosyl)imidazole-4-carboxylate from 5-amino-1-(5-phospho-D-ribosyl)imidazole (N5-CAIR route): step 2/2.</text>
</comment>
<dbReference type="AlphaFoldDB" id="A0A0R2SEM5"/>
<comment type="function">
    <text evidence="3 4">Catalyzes the conversion of N5-carboxyaminoimidazole ribonucleotide (N5-CAIR) to 4-carboxy-5-aminoimidazole ribonucleotide (CAIR).</text>
</comment>